<organism evidence="2 3">
    <name type="scientific">Limosilactobacillus ingluviei DSM 15946</name>
    <dbReference type="NCBI Taxonomy" id="1423760"/>
    <lineage>
        <taxon>Bacteria</taxon>
        <taxon>Bacillati</taxon>
        <taxon>Bacillota</taxon>
        <taxon>Bacilli</taxon>
        <taxon>Lactobacillales</taxon>
        <taxon>Lactobacillaceae</taxon>
        <taxon>Limosilactobacillus</taxon>
    </lineage>
</organism>
<evidence type="ECO:0000256" key="1">
    <source>
        <dbReference type="SAM" id="Phobius"/>
    </source>
</evidence>
<dbReference type="AlphaFoldDB" id="A0A0R1UGH2"/>
<gene>
    <name evidence="2" type="ORF">FC43_GL001538</name>
</gene>
<protein>
    <submittedName>
        <fullName evidence="2">Oligosaccharide repeat unit polymerase Wzy</fullName>
    </submittedName>
</protein>
<keyword evidence="1" id="KW-1133">Transmembrane helix</keyword>
<feature type="transmembrane region" description="Helical" evidence="1">
    <location>
        <begin position="44"/>
        <end position="66"/>
    </location>
</feature>
<comment type="caution">
    <text evidence="2">The sequence shown here is derived from an EMBL/GenBank/DDBJ whole genome shotgun (WGS) entry which is preliminary data.</text>
</comment>
<feature type="transmembrane region" description="Helical" evidence="1">
    <location>
        <begin position="96"/>
        <end position="112"/>
    </location>
</feature>
<sequence length="402" mass="45646">MRQLLLKEWDRFVNFKLTGELLYQVAFIYLVTISYLQTSTYVDFFAPSTLHRLLFIGLVTLAFKIFFLDRHNVWSMLGNLLGFGLLLITWRTSHDFMLVVMGTLILGARGVNFRQIVKLYYLVGLVGLLYIIVSAEAGVIRNLVFVRDTTGAVRRAFGIIYPTDFAAHVLFLVLADAYLAFHRLKWWRYILYMIIAGVVMWGTNSRLDAIAILLIIPITWLGQRAAQGHLVSRLVAGFYWPIPILGAYLIIIASYFFTFSNHLFEKVNHALSGRLQFGHTAFVRYGFSKFGQPVQENGWGAGVGAKKVVTDYFFIDASFLRLLIIFGTIVLLVVLLMMTQLSWQSIQTNDYALASVMVIVTVSAILEQRLVDIAYNPFLLAFLATGTASMMTKEKDIERVHS</sequence>
<name>A0A0R1UGH2_9LACO</name>
<feature type="transmembrane region" description="Helical" evidence="1">
    <location>
        <begin position="351"/>
        <end position="367"/>
    </location>
</feature>
<keyword evidence="1" id="KW-0472">Membrane</keyword>
<dbReference type="RefSeq" id="WP_056954777.1">
    <property type="nucleotide sequence ID" value="NZ_AZFK01000042.1"/>
</dbReference>
<keyword evidence="1" id="KW-0812">Transmembrane</keyword>
<dbReference type="Proteomes" id="UP000050816">
    <property type="component" value="Unassembled WGS sequence"/>
</dbReference>
<dbReference type="PATRIC" id="fig|1423760.3.peg.1610"/>
<feature type="transmembrane region" description="Helical" evidence="1">
    <location>
        <begin position="21"/>
        <end position="38"/>
    </location>
</feature>
<feature type="transmembrane region" description="Helical" evidence="1">
    <location>
        <begin position="119"/>
        <end position="139"/>
    </location>
</feature>
<feature type="transmembrane region" description="Helical" evidence="1">
    <location>
        <begin position="373"/>
        <end position="392"/>
    </location>
</feature>
<feature type="transmembrane region" description="Helical" evidence="1">
    <location>
        <begin position="73"/>
        <end position="90"/>
    </location>
</feature>
<proteinExistence type="predicted"/>
<evidence type="ECO:0000313" key="3">
    <source>
        <dbReference type="Proteomes" id="UP000050816"/>
    </source>
</evidence>
<feature type="transmembrane region" description="Helical" evidence="1">
    <location>
        <begin position="238"/>
        <end position="257"/>
    </location>
</feature>
<accession>A0A0R1UGH2</accession>
<feature type="transmembrane region" description="Helical" evidence="1">
    <location>
        <begin position="319"/>
        <end position="339"/>
    </location>
</feature>
<evidence type="ECO:0000313" key="2">
    <source>
        <dbReference type="EMBL" id="KRL89698.1"/>
    </source>
</evidence>
<feature type="transmembrane region" description="Helical" evidence="1">
    <location>
        <begin position="159"/>
        <end position="179"/>
    </location>
</feature>
<dbReference type="EMBL" id="AZFK01000042">
    <property type="protein sequence ID" value="KRL89698.1"/>
    <property type="molecule type" value="Genomic_DNA"/>
</dbReference>
<reference evidence="2 3" key="1">
    <citation type="journal article" date="2015" name="Genome Announc.">
        <title>Expanding the biotechnology potential of lactobacilli through comparative genomics of 213 strains and associated genera.</title>
        <authorList>
            <person name="Sun Z."/>
            <person name="Harris H.M."/>
            <person name="McCann A."/>
            <person name="Guo C."/>
            <person name="Argimon S."/>
            <person name="Zhang W."/>
            <person name="Yang X."/>
            <person name="Jeffery I.B."/>
            <person name="Cooney J.C."/>
            <person name="Kagawa T.F."/>
            <person name="Liu W."/>
            <person name="Song Y."/>
            <person name="Salvetti E."/>
            <person name="Wrobel A."/>
            <person name="Rasinkangas P."/>
            <person name="Parkhill J."/>
            <person name="Rea M.C."/>
            <person name="O'Sullivan O."/>
            <person name="Ritari J."/>
            <person name="Douillard F.P."/>
            <person name="Paul Ross R."/>
            <person name="Yang R."/>
            <person name="Briner A.E."/>
            <person name="Felis G.E."/>
            <person name="de Vos W.M."/>
            <person name="Barrangou R."/>
            <person name="Klaenhammer T.R."/>
            <person name="Caufield P.W."/>
            <person name="Cui Y."/>
            <person name="Zhang H."/>
            <person name="O'Toole P.W."/>
        </authorList>
    </citation>
    <scope>NUCLEOTIDE SEQUENCE [LARGE SCALE GENOMIC DNA]</scope>
    <source>
        <strain evidence="2 3">DSM 15946</strain>
    </source>
</reference>